<feature type="transmembrane region" description="Helical" evidence="2">
    <location>
        <begin position="140"/>
        <end position="160"/>
    </location>
</feature>
<organism evidence="3 4">
    <name type="scientific">Streptosporangium lutulentum</name>
    <dbReference type="NCBI Taxonomy" id="1461250"/>
    <lineage>
        <taxon>Bacteria</taxon>
        <taxon>Bacillati</taxon>
        <taxon>Actinomycetota</taxon>
        <taxon>Actinomycetes</taxon>
        <taxon>Streptosporangiales</taxon>
        <taxon>Streptosporangiaceae</taxon>
        <taxon>Streptosporangium</taxon>
    </lineage>
</organism>
<evidence type="ECO:0000256" key="2">
    <source>
        <dbReference type="SAM" id="Phobius"/>
    </source>
</evidence>
<dbReference type="Proteomes" id="UP001225356">
    <property type="component" value="Unassembled WGS sequence"/>
</dbReference>
<dbReference type="RefSeq" id="WP_307569582.1">
    <property type="nucleotide sequence ID" value="NZ_JAUSQU010000003.1"/>
</dbReference>
<feature type="transmembrane region" description="Helical" evidence="2">
    <location>
        <begin position="100"/>
        <end position="120"/>
    </location>
</feature>
<sequence>MIIVFAAVVEALHHGGHWAAATVSDAAGLREAHELALGWPNLTPGPGSTGAGVPGIDTGGADPGGGVPGGGTGGAGTGGGVPGIDLRGGEAPPGSEKINLLLRWVFWGVSAACVGGLLFAAGKMALNHSRGEGSENAKSLGWVALACVLAGSATGLIGALL</sequence>
<evidence type="ECO:0000313" key="4">
    <source>
        <dbReference type="Proteomes" id="UP001225356"/>
    </source>
</evidence>
<proteinExistence type="predicted"/>
<evidence type="ECO:0000256" key="1">
    <source>
        <dbReference type="SAM" id="MobiDB-lite"/>
    </source>
</evidence>
<reference evidence="3 4" key="1">
    <citation type="submission" date="2023-07" db="EMBL/GenBank/DDBJ databases">
        <title>Sequencing the genomes of 1000 actinobacteria strains.</title>
        <authorList>
            <person name="Klenk H.-P."/>
        </authorList>
    </citation>
    <scope>NUCLEOTIDE SEQUENCE [LARGE SCALE GENOMIC DNA]</scope>
    <source>
        <strain evidence="3 4">DSM 46740</strain>
    </source>
</reference>
<keyword evidence="2" id="KW-0812">Transmembrane</keyword>
<feature type="compositionally biased region" description="Gly residues" evidence="1">
    <location>
        <begin position="47"/>
        <end position="82"/>
    </location>
</feature>
<keyword evidence="4" id="KW-1185">Reference proteome</keyword>
<keyword evidence="2" id="KW-0472">Membrane</keyword>
<comment type="caution">
    <text evidence="3">The sequence shown here is derived from an EMBL/GenBank/DDBJ whole genome shotgun (WGS) entry which is preliminary data.</text>
</comment>
<accession>A0ABT9QWU4</accession>
<name>A0ABT9QWU4_9ACTN</name>
<gene>
    <name evidence="3" type="ORF">J2853_009800</name>
</gene>
<protein>
    <recommendedName>
        <fullName evidence="5">Integral membrane protein</fullName>
    </recommendedName>
</protein>
<feature type="region of interest" description="Disordered" evidence="1">
    <location>
        <begin position="46"/>
        <end position="88"/>
    </location>
</feature>
<keyword evidence="2" id="KW-1133">Transmembrane helix</keyword>
<evidence type="ECO:0000313" key="3">
    <source>
        <dbReference type="EMBL" id="MDP9850504.1"/>
    </source>
</evidence>
<dbReference type="EMBL" id="JAUSQU010000003">
    <property type="protein sequence ID" value="MDP9850504.1"/>
    <property type="molecule type" value="Genomic_DNA"/>
</dbReference>
<evidence type="ECO:0008006" key="5">
    <source>
        <dbReference type="Google" id="ProtNLM"/>
    </source>
</evidence>